<reference evidence="1" key="2">
    <citation type="submission" date="2017-04" db="EMBL/GenBank/DDBJ databases">
        <title>Complete Genome Sequences of Twelve Strains of a Stable Defined Moderately Diverse Mouse Microbiota 2 (sDMDMm2).</title>
        <authorList>
            <person name="Uchimura Y."/>
            <person name="Wyss M."/>
            <person name="Brugiroux S."/>
            <person name="Limenitakis J.P."/>
            <person name="Stecher B."/>
            <person name="McCoy K.D."/>
            <person name="Macpherson A.J."/>
        </authorList>
    </citation>
    <scope>NUCLEOTIDE SEQUENCE</scope>
    <source>
        <strain evidence="1">I48</strain>
    </source>
</reference>
<dbReference type="Proteomes" id="UP000092631">
    <property type="component" value="Chromosome"/>
</dbReference>
<dbReference type="GeneID" id="82187187"/>
<name>A0A1C7H0R6_9BACE</name>
<dbReference type="EMBL" id="SRYX01000056">
    <property type="protein sequence ID" value="TGY31309.1"/>
    <property type="molecule type" value="Genomic_DNA"/>
</dbReference>
<accession>A0A4S2CRC3</accession>
<dbReference type="Proteomes" id="UP000309566">
    <property type="component" value="Unassembled WGS sequence"/>
</dbReference>
<accession>A0A1C7H0R6</accession>
<evidence type="ECO:0000313" key="2">
    <source>
        <dbReference type="EMBL" id="TGY31309.1"/>
    </source>
</evidence>
<organism evidence="1 3">
    <name type="scientific">Bacteroides caecimuris</name>
    <dbReference type="NCBI Taxonomy" id="1796613"/>
    <lineage>
        <taxon>Bacteria</taxon>
        <taxon>Pseudomonadati</taxon>
        <taxon>Bacteroidota</taxon>
        <taxon>Bacteroidia</taxon>
        <taxon>Bacteroidales</taxon>
        <taxon>Bacteroidaceae</taxon>
        <taxon>Bacteroides</taxon>
    </lineage>
</organism>
<gene>
    <name evidence="1" type="ORF">A4V03_08545</name>
    <name evidence="2" type="ORF">E5353_13425</name>
</gene>
<dbReference type="KEGG" id="bcae:A4V03_08545"/>
<evidence type="ECO:0000313" key="3">
    <source>
        <dbReference type="Proteomes" id="UP000092631"/>
    </source>
</evidence>
<proteinExistence type="predicted"/>
<evidence type="ECO:0000313" key="4">
    <source>
        <dbReference type="Proteomes" id="UP000309566"/>
    </source>
</evidence>
<dbReference type="RefSeq" id="WP_065538600.1">
    <property type="nucleotide sequence ID" value="NZ_CAPDLJ010000071.1"/>
</dbReference>
<dbReference type="EMBL" id="CP015401">
    <property type="protein sequence ID" value="ANU57611.1"/>
    <property type="molecule type" value="Genomic_DNA"/>
</dbReference>
<evidence type="ECO:0000313" key="1">
    <source>
        <dbReference type="EMBL" id="ANU57611.1"/>
    </source>
</evidence>
<reference evidence="2 4" key="3">
    <citation type="submission" date="2019-04" db="EMBL/GenBank/DDBJ databases">
        <title>Microbes associate with the intestines of laboratory mice.</title>
        <authorList>
            <person name="Navarre W."/>
            <person name="Wong E."/>
            <person name="Huang K."/>
            <person name="Tropini C."/>
            <person name="Ng K."/>
            <person name="Yu B."/>
        </authorList>
    </citation>
    <scope>NUCLEOTIDE SEQUENCE [LARGE SCALE GENOMIC DNA]</scope>
    <source>
        <strain evidence="2 4">NM63_1-25</strain>
    </source>
</reference>
<protein>
    <submittedName>
        <fullName evidence="1">Uncharacterized protein</fullName>
    </submittedName>
</protein>
<reference evidence="3" key="1">
    <citation type="submission" date="2016-04" db="EMBL/GenBank/DDBJ databases">
        <title>Complete Genome Sequences of Twelve Strains of a Stable Defined Moderately Diverse Mouse Microbiota 2 (sDMDMm2).</title>
        <authorList>
            <person name="Uchimura Y."/>
            <person name="Wyss M."/>
            <person name="Brugiroux S."/>
            <person name="Limenitakis J.P."/>
            <person name="Stecher B."/>
            <person name="McCoy K.D."/>
            <person name="Macpherson A.J."/>
        </authorList>
    </citation>
    <scope>NUCLEOTIDE SEQUENCE [LARGE SCALE GENOMIC DNA]</scope>
    <source>
        <strain evidence="3">I48</strain>
    </source>
</reference>
<sequence length="120" mass="13892">MKDSTNFILRIENTESNTNRSLKIVSNSDLESLEQHEMIEKIIDSVSIKVLSKSIDLIDMPSTKLYLYQPVEIDKELFLKLLEDRDLIEAKSSIISCLDELSNDKKKRILDELISQYTNI</sequence>
<keyword evidence="3" id="KW-1185">Reference proteome</keyword>
<dbReference type="AlphaFoldDB" id="A0A1C7H0R6"/>